<gene>
    <name evidence="1" type="ORF">M8818_001470</name>
</gene>
<proteinExistence type="predicted"/>
<comment type="caution">
    <text evidence="1">The sequence shown here is derived from an EMBL/GenBank/DDBJ whole genome shotgun (WGS) entry which is preliminary data.</text>
</comment>
<evidence type="ECO:0000313" key="1">
    <source>
        <dbReference type="EMBL" id="KAK8217217.1"/>
    </source>
</evidence>
<dbReference type="Proteomes" id="UP001320706">
    <property type="component" value="Unassembled WGS sequence"/>
</dbReference>
<accession>A0ACC3SK96</accession>
<protein>
    <submittedName>
        <fullName evidence="1">Uncharacterized protein</fullName>
    </submittedName>
</protein>
<sequence>MRRSTSPSSILFRRLGGHGVHAGLRFIRTGPWDGKGTHASFDWLGRASGVRIWMDGWMDMDWSLRYGHELMERYVQIITNDMVYLFISVDTFDPCTCTILEWTGFDSPLWGYDDAGA</sequence>
<reference evidence="1" key="1">
    <citation type="submission" date="2024-02" db="EMBL/GenBank/DDBJ databases">
        <title>Metagenome Assembled Genome of Zalaria obscura JY119.</title>
        <authorList>
            <person name="Vighnesh L."/>
            <person name="Jagadeeshwari U."/>
            <person name="Venkata Ramana C."/>
            <person name="Sasikala C."/>
        </authorList>
    </citation>
    <scope>NUCLEOTIDE SEQUENCE</scope>
    <source>
        <strain evidence="1">JY119</strain>
    </source>
</reference>
<name>A0ACC3SK96_9PEZI</name>
<dbReference type="EMBL" id="JAMKPW020000006">
    <property type="protein sequence ID" value="KAK8217217.1"/>
    <property type="molecule type" value="Genomic_DNA"/>
</dbReference>
<keyword evidence="2" id="KW-1185">Reference proteome</keyword>
<evidence type="ECO:0000313" key="2">
    <source>
        <dbReference type="Proteomes" id="UP001320706"/>
    </source>
</evidence>
<organism evidence="1 2">
    <name type="scientific">Zalaria obscura</name>
    <dbReference type="NCBI Taxonomy" id="2024903"/>
    <lineage>
        <taxon>Eukaryota</taxon>
        <taxon>Fungi</taxon>
        <taxon>Dikarya</taxon>
        <taxon>Ascomycota</taxon>
        <taxon>Pezizomycotina</taxon>
        <taxon>Dothideomycetes</taxon>
        <taxon>Dothideomycetidae</taxon>
        <taxon>Dothideales</taxon>
        <taxon>Zalariaceae</taxon>
        <taxon>Zalaria</taxon>
    </lineage>
</organism>